<feature type="transmembrane region" description="Helical" evidence="14">
    <location>
        <begin position="274"/>
        <end position="296"/>
    </location>
</feature>
<evidence type="ECO:0000256" key="9">
    <source>
        <dbReference type="ARBA" id="ARBA00023065"/>
    </source>
</evidence>
<keyword evidence="5 14" id="KW-0812">Transmembrane</keyword>
<keyword evidence="4" id="KW-1003">Cell membrane</keyword>
<evidence type="ECO:0000256" key="12">
    <source>
        <dbReference type="ARBA" id="ARBA00033708"/>
    </source>
</evidence>
<keyword evidence="16" id="KW-1185">Reference proteome</keyword>
<feature type="transmembrane region" description="Helical" evidence="14">
    <location>
        <begin position="44"/>
        <end position="70"/>
    </location>
</feature>
<keyword evidence="3" id="KW-0813">Transport</keyword>
<keyword evidence="10 14" id="KW-0472">Membrane</keyword>
<gene>
    <name evidence="15" type="ordered locus">Tlet_0261</name>
</gene>
<dbReference type="GO" id="GO:0006814">
    <property type="term" value="P:sodium ion transport"/>
    <property type="evidence" value="ECO:0007669"/>
    <property type="project" value="UniProtKB-KW"/>
</dbReference>
<dbReference type="GO" id="GO:0046942">
    <property type="term" value="P:carboxylic acid transport"/>
    <property type="evidence" value="ECO:0007669"/>
    <property type="project" value="UniProtKB-ARBA"/>
</dbReference>
<dbReference type="RefSeq" id="WP_012002312.1">
    <property type="nucleotide sequence ID" value="NC_009828.1"/>
</dbReference>
<accession>A8F3U7</accession>
<evidence type="ECO:0000256" key="11">
    <source>
        <dbReference type="ARBA" id="ARBA00023201"/>
    </source>
</evidence>
<dbReference type="GO" id="GO:0005886">
    <property type="term" value="C:plasma membrane"/>
    <property type="evidence" value="ECO:0007669"/>
    <property type="project" value="UniProtKB-SubCell"/>
</dbReference>
<evidence type="ECO:0000256" key="4">
    <source>
        <dbReference type="ARBA" id="ARBA00022475"/>
    </source>
</evidence>
<evidence type="ECO:0000256" key="14">
    <source>
        <dbReference type="SAM" id="Phobius"/>
    </source>
</evidence>
<evidence type="ECO:0000256" key="3">
    <source>
        <dbReference type="ARBA" id="ARBA00022448"/>
    </source>
</evidence>
<dbReference type="Gene3D" id="1.20.1730.10">
    <property type="entry name" value="Sodium/glucose cotransporter"/>
    <property type="match status" value="1"/>
</dbReference>
<evidence type="ECO:0000256" key="13">
    <source>
        <dbReference type="RuleBase" id="RU362091"/>
    </source>
</evidence>
<keyword evidence="6" id="KW-0769">Symport</keyword>
<feature type="transmembrane region" description="Helical" evidence="14">
    <location>
        <begin position="6"/>
        <end position="24"/>
    </location>
</feature>
<evidence type="ECO:0000256" key="6">
    <source>
        <dbReference type="ARBA" id="ARBA00022847"/>
    </source>
</evidence>
<dbReference type="AlphaFoldDB" id="A8F3U7"/>
<sequence>MGTVGIFTTFFAIFGFIMVFVGWVTRKWIGRSTDYLVAGRQINLLVNTLGVAAIGYAGTTLTLAPAFTIMGGLTKSIFMLGVAYSLTGIISYALLIAPVARRTGAHTLPEWLEIRYDRRVRFIITLVTVVAMLGITANNVLSMATIITGFTGWSIPVTILITFLIFLFFTVLGGMWAVTLTDFIQGVLCTFAIPVLVIFLLVRYGGLSFLTHNWPGGNVWTSGIAGKSFPWFSTFYPSVFVAFFLYGMALVWGSNSYWIRVSSVRSERVAKFSYLLAALILFSANGFMYPLLGAYVGAAHPEMFAPQGSAAPAAAFGIFLRDTPSVLAAYFLLTTLAASVSTSTTYYMAGSSVIVRDIYQRFVKPNAKPEDLVKPSMIVNTLFGIAALLLCFFPGGPVYLFAFATAWLAPTAVIVILGLYSKKFSTTGAFVGGLTGLIFMSVWTLLDLTKIYPLTSKFGHMVIPGLIVSVVAALIANLFGKSKYDFTVKKRTQLSDKEIEVLDIIRRGYNTMAEITDLLDIDSSKSSELVLSLEKAGAVKRASNRGSGFYTFILTDFAQNLPTRIKSEEIYGDLDIVGLNILKHVKSGSQVLADELSKTTGLNSMALSTVINSLIRRGYLSEGGIWRRIIKITQKGLEAVQRFEKGDGESAV</sequence>
<keyword evidence="8" id="KW-0915">Sodium</keyword>
<organism evidence="15 16">
    <name type="scientific">Pseudothermotoga lettingae (strain ATCC BAA-301 / DSM 14385 / NBRC 107922 / TMO)</name>
    <name type="common">Thermotoga lettingae</name>
    <dbReference type="NCBI Taxonomy" id="416591"/>
    <lineage>
        <taxon>Bacteria</taxon>
        <taxon>Thermotogati</taxon>
        <taxon>Thermotogota</taxon>
        <taxon>Thermotogae</taxon>
        <taxon>Thermotogales</taxon>
        <taxon>Thermotogaceae</taxon>
        <taxon>Pseudothermotoga</taxon>
    </lineage>
</organism>
<feature type="transmembrane region" description="Helical" evidence="14">
    <location>
        <begin position="458"/>
        <end position="480"/>
    </location>
</feature>
<feature type="transmembrane region" description="Helical" evidence="14">
    <location>
        <begin position="153"/>
        <end position="176"/>
    </location>
</feature>
<evidence type="ECO:0000256" key="8">
    <source>
        <dbReference type="ARBA" id="ARBA00023053"/>
    </source>
</evidence>
<evidence type="ECO:0000256" key="10">
    <source>
        <dbReference type="ARBA" id="ARBA00023136"/>
    </source>
</evidence>
<dbReference type="PROSITE" id="PS00457">
    <property type="entry name" value="NA_SOLUT_SYMP_2"/>
    <property type="match status" value="1"/>
</dbReference>
<dbReference type="PANTHER" id="PTHR48086">
    <property type="entry name" value="SODIUM/PROLINE SYMPORTER-RELATED"/>
    <property type="match status" value="1"/>
</dbReference>
<keyword evidence="11" id="KW-0739">Sodium transport</keyword>
<dbReference type="CDD" id="cd10322">
    <property type="entry name" value="SLC5sbd"/>
    <property type="match status" value="1"/>
</dbReference>
<dbReference type="STRING" id="416591.Tlet_0261"/>
<dbReference type="eggNOG" id="COG0591">
    <property type="taxonomic scope" value="Bacteria"/>
</dbReference>
<dbReference type="InterPro" id="IPR036390">
    <property type="entry name" value="WH_DNA-bd_sf"/>
</dbReference>
<evidence type="ECO:0000256" key="1">
    <source>
        <dbReference type="ARBA" id="ARBA00004651"/>
    </source>
</evidence>
<feature type="transmembrane region" description="Helical" evidence="14">
    <location>
        <begin position="76"/>
        <end position="99"/>
    </location>
</feature>
<evidence type="ECO:0000256" key="2">
    <source>
        <dbReference type="ARBA" id="ARBA00006434"/>
    </source>
</evidence>
<name>A8F3U7_PSELT</name>
<feature type="transmembrane region" description="Helical" evidence="14">
    <location>
        <begin position="235"/>
        <end position="253"/>
    </location>
</feature>
<dbReference type="EMBL" id="CP000812">
    <property type="protein sequence ID" value="ABV32831.1"/>
    <property type="molecule type" value="Genomic_DNA"/>
</dbReference>
<evidence type="ECO:0000313" key="16">
    <source>
        <dbReference type="Proteomes" id="UP000002016"/>
    </source>
</evidence>
<dbReference type="InterPro" id="IPR018212">
    <property type="entry name" value="Na/solute_symporter_CS"/>
</dbReference>
<dbReference type="SUPFAM" id="SSF46785">
    <property type="entry name" value="Winged helix' DNA-binding domain"/>
    <property type="match status" value="1"/>
</dbReference>
<feature type="transmembrane region" description="Helical" evidence="14">
    <location>
        <begin position="401"/>
        <end position="420"/>
    </location>
</feature>
<dbReference type="OrthoDB" id="9789704at2"/>
<feature type="transmembrane region" description="Helical" evidence="14">
    <location>
        <begin position="427"/>
        <end position="446"/>
    </location>
</feature>
<evidence type="ECO:0000313" key="15">
    <source>
        <dbReference type="EMBL" id="ABV32831.1"/>
    </source>
</evidence>
<dbReference type="KEGG" id="tle:Tlet_0261"/>
<dbReference type="Gene3D" id="1.10.10.10">
    <property type="entry name" value="Winged helix-like DNA-binding domain superfamily/Winged helix DNA-binding domain"/>
    <property type="match status" value="1"/>
</dbReference>
<keyword evidence="7 14" id="KW-1133">Transmembrane helix</keyword>
<dbReference type="InterPro" id="IPR036388">
    <property type="entry name" value="WH-like_DNA-bd_sf"/>
</dbReference>
<feature type="transmembrane region" description="Helical" evidence="14">
    <location>
        <begin position="327"/>
        <end position="355"/>
    </location>
</feature>
<keyword evidence="9" id="KW-0406">Ion transport</keyword>
<feature type="transmembrane region" description="Helical" evidence="14">
    <location>
        <begin position="376"/>
        <end position="395"/>
    </location>
</feature>
<dbReference type="PANTHER" id="PTHR48086:SF3">
    <property type="entry name" value="SODIUM_PROLINE SYMPORTER"/>
    <property type="match status" value="1"/>
</dbReference>
<dbReference type="InterPro" id="IPR038377">
    <property type="entry name" value="Na/Glc_symporter_sf"/>
</dbReference>
<comment type="catalytic activity">
    <reaction evidence="12">
        <text>L-proline(in) + Na(+)(in) = L-proline(out) + Na(+)(out)</text>
        <dbReference type="Rhea" id="RHEA:28967"/>
        <dbReference type="ChEBI" id="CHEBI:29101"/>
        <dbReference type="ChEBI" id="CHEBI:60039"/>
    </reaction>
</comment>
<reference evidence="15 16" key="2">
    <citation type="journal article" date="2009" name="Proc. Natl. Acad. Sci. U.S.A.">
        <title>On the chimeric nature, thermophilic origin, and phylogenetic placement of the Thermotogales.</title>
        <authorList>
            <person name="Zhaxybayeva O."/>
            <person name="Swithers K.S."/>
            <person name="Lapierre P."/>
            <person name="Fournier G.P."/>
            <person name="Bickhart D.M."/>
            <person name="DeBoy R.T."/>
            <person name="Nelson K.E."/>
            <person name="Nesbo C.L."/>
            <person name="Doolittle W.F."/>
            <person name="Gogarten J.P."/>
            <person name="Noll K.M."/>
        </authorList>
    </citation>
    <scope>NUCLEOTIDE SEQUENCE [LARGE SCALE GENOMIC DNA]</scope>
    <source>
        <strain evidence="16">ATCC BAA-301 / DSM 14385 / NBRC 107922 / TMO</strain>
    </source>
</reference>
<evidence type="ECO:0000256" key="7">
    <source>
        <dbReference type="ARBA" id="ARBA00022989"/>
    </source>
</evidence>
<dbReference type="Pfam" id="PF00474">
    <property type="entry name" value="SSF"/>
    <property type="match status" value="1"/>
</dbReference>
<evidence type="ECO:0000256" key="5">
    <source>
        <dbReference type="ARBA" id="ARBA00022692"/>
    </source>
</evidence>
<dbReference type="PROSITE" id="PS50283">
    <property type="entry name" value="NA_SOLUT_SYMP_3"/>
    <property type="match status" value="1"/>
</dbReference>
<dbReference type="GO" id="GO:0015293">
    <property type="term" value="F:symporter activity"/>
    <property type="evidence" value="ECO:0007669"/>
    <property type="project" value="UniProtKB-KW"/>
</dbReference>
<dbReference type="InterPro" id="IPR050277">
    <property type="entry name" value="Sodium:Solute_Symporter"/>
</dbReference>
<protein>
    <submittedName>
        <fullName evidence="15">Na+ symporter</fullName>
    </submittedName>
</protein>
<comment type="subcellular location">
    <subcellularLocation>
        <location evidence="1">Cell membrane</location>
        <topology evidence="1">Multi-pass membrane protein</topology>
    </subcellularLocation>
</comment>
<dbReference type="InterPro" id="IPR001734">
    <property type="entry name" value="Na/solute_symporter"/>
</dbReference>
<dbReference type="Proteomes" id="UP000002016">
    <property type="component" value="Chromosome"/>
</dbReference>
<comment type="similarity">
    <text evidence="2 13">Belongs to the sodium:solute symporter (SSF) (TC 2.A.21) family.</text>
</comment>
<proteinExistence type="inferred from homology"/>
<dbReference type="HOGENOM" id="CLU_414862_0_0_0"/>
<feature type="transmembrane region" description="Helical" evidence="14">
    <location>
        <begin position="183"/>
        <end position="204"/>
    </location>
</feature>
<feature type="transmembrane region" description="Helical" evidence="14">
    <location>
        <begin position="120"/>
        <end position="141"/>
    </location>
</feature>
<reference evidence="15 16" key="1">
    <citation type="submission" date="2007-08" db="EMBL/GenBank/DDBJ databases">
        <title>Complete sequence of Thermotoga lettingae TMO.</title>
        <authorList>
            <consortium name="US DOE Joint Genome Institute"/>
            <person name="Copeland A."/>
            <person name="Lucas S."/>
            <person name="Lapidus A."/>
            <person name="Barry K."/>
            <person name="Glavina del Rio T."/>
            <person name="Dalin E."/>
            <person name="Tice H."/>
            <person name="Pitluck S."/>
            <person name="Foster B."/>
            <person name="Bruce D."/>
            <person name="Schmutz J."/>
            <person name="Larimer F."/>
            <person name="Land M."/>
            <person name="Hauser L."/>
            <person name="Kyrpides N."/>
            <person name="Mikhailova N."/>
            <person name="Nelson K."/>
            <person name="Gogarten J.P."/>
            <person name="Noll K."/>
            <person name="Richardson P."/>
        </authorList>
    </citation>
    <scope>NUCLEOTIDE SEQUENCE [LARGE SCALE GENOMIC DNA]</scope>
    <source>
        <strain evidence="16">ATCC BAA-301 / DSM 14385 / NBRC 107922 / TMO</strain>
    </source>
</reference>